<sequence>MPPALRKPRLRRWEAAEYLELVHGVTVAPATLAKYASVGGGPAFNKGVSRTPLYPVAELDRWAIERMGKLVHSTSDAGV</sequence>
<dbReference type="Proteomes" id="UP000069935">
    <property type="component" value="Chromosome 1"/>
</dbReference>
<evidence type="ECO:0000313" key="2">
    <source>
        <dbReference type="Proteomes" id="UP000069935"/>
    </source>
</evidence>
<dbReference type="EMBL" id="CP012401">
    <property type="protein sequence ID" value="ALG71921.1"/>
    <property type="molecule type" value="Genomic_DNA"/>
</dbReference>
<organism evidence="1 2">
    <name type="scientific">Azospirillum thiophilum</name>
    <dbReference type="NCBI Taxonomy" id="528244"/>
    <lineage>
        <taxon>Bacteria</taxon>
        <taxon>Pseudomonadati</taxon>
        <taxon>Pseudomonadota</taxon>
        <taxon>Alphaproteobacteria</taxon>
        <taxon>Rhodospirillales</taxon>
        <taxon>Azospirillaceae</taxon>
        <taxon>Azospirillum</taxon>
    </lineage>
</organism>
<keyword evidence="2" id="KW-1185">Reference proteome</keyword>
<reference evidence="2" key="1">
    <citation type="submission" date="2015-08" db="EMBL/GenBank/DDBJ databases">
        <title>Complete Genome Sequence of Azospirillum thiophilum BV-S.</title>
        <authorList>
            <person name="Fomenkov A."/>
            <person name="Vincze T."/>
            <person name="Grabovich M."/>
            <person name="Dubinina G."/>
            <person name="Orlova M."/>
            <person name="Belousova E."/>
            <person name="Roberts R.J."/>
        </authorList>
    </citation>
    <scope>NUCLEOTIDE SEQUENCE [LARGE SCALE GENOMIC DNA]</scope>
    <source>
        <strain evidence="2">BV-S</strain>
    </source>
</reference>
<name>A0AAC9EXK7_9PROT</name>
<proteinExistence type="predicted"/>
<reference evidence="1 2" key="2">
    <citation type="journal article" date="2016" name="Genome Announc.">
        <title>Complete Genome Sequence of a Strain of Azospirillum thiophilum Isolated from a Sulfide Spring.</title>
        <authorList>
            <person name="Fomenkov A."/>
            <person name="Vincze T."/>
            <person name="Grabovich M."/>
            <person name="Anton B.P."/>
            <person name="Dubinina G."/>
            <person name="Orlova M."/>
            <person name="Belousova E."/>
            <person name="Roberts R.J."/>
        </authorList>
    </citation>
    <scope>NUCLEOTIDE SEQUENCE [LARGE SCALE GENOMIC DNA]</scope>
    <source>
        <strain evidence="1 2">BV-S</strain>
    </source>
</reference>
<accession>A0AAC9EXK7</accession>
<dbReference type="AlphaFoldDB" id="A0AAC9EXK7"/>
<gene>
    <name evidence="1" type="ORF">AL072_02130</name>
</gene>
<protein>
    <submittedName>
        <fullName evidence="1">Uncharacterized protein</fullName>
    </submittedName>
</protein>
<dbReference type="KEGG" id="ati:AL072_02130"/>
<evidence type="ECO:0000313" key="1">
    <source>
        <dbReference type="EMBL" id="ALG71921.1"/>
    </source>
</evidence>